<organism evidence="2 3">
    <name type="scientific">[Candida] arabinofermentans NRRL YB-2248</name>
    <dbReference type="NCBI Taxonomy" id="983967"/>
    <lineage>
        <taxon>Eukaryota</taxon>
        <taxon>Fungi</taxon>
        <taxon>Dikarya</taxon>
        <taxon>Ascomycota</taxon>
        <taxon>Saccharomycotina</taxon>
        <taxon>Pichiomycetes</taxon>
        <taxon>Pichiales</taxon>
        <taxon>Pichiaceae</taxon>
        <taxon>Ogataea</taxon>
        <taxon>Ogataea/Candida clade</taxon>
    </lineage>
</organism>
<dbReference type="GO" id="GO:0070292">
    <property type="term" value="P:N-acylphosphatidylethanolamine metabolic process"/>
    <property type="evidence" value="ECO:0007669"/>
    <property type="project" value="TreeGrafter"/>
</dbReference>
<dbReference type="SUPFAM" id="SSF56281">
    <property type="entry name" value="Metallo-hydrolase/oxidoreductase"/>
    <property type="match status" value="1"/>
</dbReference>
<feature type="domain" description="Metallo-beta-lactamase" evidence="1">
    <location>
        <begin position="182"/>
        <end position="393"/>
    </location>
</feature>
<dbReference type="InterPro" id="IPR001279">
    <property type="entry name" value="Metallo-B-lactamas"/>
</dbReference>
<dbReference type="PANTHER" id="PTHR15032">
    <property type="entry name" value="N-ACYL-PHOSPHATIDYLETHANOLAMINE-HYDROLYZING PHOSPHOLIPASE D"/>
    <property type="match status" value="1"/>
</dbReference>
<proteinExistence type="predicted"/>
<dbReference type="GO" id="GO:0008270">
    <property type="term" value="F:zinc ion binding"/>
    <property type="evidence" value="ECO:0007669"/>
    <property type="project" value="InterPro"/>
</dbReference>
<dbReference type="GO" id="GO:0005737">
    <property type="term" value="C:cytoplasm"/>
    <property type="evidence" value="ECO:0007669"/>
    <property type="project" value="TreeGrafter"/>
</dbReference>
<dbReference type="PIRSF" id="PIRSF038896">
    <property type="entry name" value="NAPE-PLD"/>
    <property type="match status" value="1"/>
</dbReference>
<dbReference type="GO" id="GO:0070291">
    <property type="term" value="P:N-acylethanolamine metabolic process"/>
    <property type="evidence" value="ECO:0007669"/>
    <property type="project" value="TreeGrafter"/>
</dbReference>
<protein>
    <recommendedName>
        <fullName evidence="1">Metallo-beta-lactamase domain-containing protein</fullName>
    </recommendedName>
</protein>
<dbReference type="Pfam" id="PF12706">
    <property type="entry name" value="Lactamase_B_2"/>
    <property type="match status" value="1"/>
</dbReference>
<gene>
    <name evidence="2" type="ORF">CANARDRAFT_195500</name>
</gene>
<dbReference type="STRING" id="983967.A0A1E4T4T6"/>
<dbReference type="AlphaFoldDB" id="A0A1E4T4T6"/>
<evidence type="ECO:0000313" key="2">
    <source>
        <dbReference type="EMBL" id="ODV86678.1"/>
    </source>
</evidence>
<dbReference type="GO" id="GO:0070290">
    <property type="term" value="F:N-acylphosphatidylethanolamine-specific phospholipase D activity"/>
    <property type="evidence" value="ECO:0007669"/>
    <property type="project" value="InterPro"/>
</dbReference>
<name>A0A1E4T4T6_9ASCO</name>
<sequence length="459" mass="52407">MLGLKAKLGLGILVTYSTYSTYTYFLTQREIQKRHDDHNSRNLKPDTSRVARFLPMLINGRFENPFTEYRPQTIFEFFAMRILELFEPGKKGGLPKSTEELRKELPIREPDFELIKSNHSSLETPQLPSPVEDSDPKLNPLPVHSEDIHHDGSQILPDLNNRLTFTWFGQSCSLFQISNLTFLTDPLFENHLVSKLLGPKRITESPVSLDELVEQVVPDYVMVSHDHPDHFEESAIKKLGNRVTWIVPVGIKRLLSKHGVSNVIEMSWWDRVQLPVTSKTTKSNGKDNDIYEVVCIPAMHWSGRCLLDTNSTLWCSFLVLKNGKSVVLHCGDTGYSADLFKSVGEIYQPITLGLLPIGQYCPQWHQKPRHIDPAESLQIMEDLKINRIVGVHWGTFILSSEKYLEPKQKLLELAEVRNLQNRAVVPDFGKTIVMEIDSGDSARISTMMEARNGKCIIYR</sequence>
<dbReference type="EMBL" id="KV453849">
    <property type="protein sequence ID" value="ODV86678.1"/>
    <property type="molecule type" value="Genomic_DNA"/>
</dbReference>
<dbReference type="Gene3D" id="3.60.15.10">
    <property type="entry name" value="Ribonuclease Z/Hydroxyacylglutathione hydrolase-like"/>
    <property type="match status" value="1"/>
</dbReference>
<reference evidence="3" key="1">
    <citation type="submission" date="2016-04" db="EMBL/GenBank/DDBJ databases">
        <title>Comparative genomics of biotechnologically important yeasts.</title>
        <authorList>
            <consortium name="DOE Joint Genome Institute"/>
            <person name="Riley R."/>
            <person name="Haridas S."/>
            <person name="Wolfe K.H."/>
            <person name="Lopes M.R."/>
            <person name="Hittinger C.T."/>
            <person name="Goker M."/>
            <person name="Salamov A."/>
            <person name="Wisecaver J."/>
            <person name="Long T.M."/>
            <person name="Aerts A.L."/>
            <person name="Barry K."/>
            <person name="Choi C."/>
            <person name="Clum A."/>
            <person name="Coughlan A.Y."/>
            <person name="Deshpande S."/>
            <person name="Douglass A.P."/>
            <person name="Hanson S.J."/>
            <person name="Klenk H.-P."/>
            <person name="Labutti K."/>
            <person name="Lapidus A."/>
            <person name="Lindquist E."/>
            <person name="Lipzen A."/>
            <person name="Meier-Kolthoff J.P."/>
            <person name="Ohm R.A."/>
            <person name="Otillar R.P."/>
            <person name="Pangilinan J."/>
            <person name="Peng Y."/>
            <person name="Rokas A."/>
            <person name="Rosa C.A."/>
            <person name="Scheuner C."/>
            <person name="Sibirny A.A."/>
            <person name="Slot J.C."/>
            <person name="Stielow J.B."/>
            <person name="Sun H."/>
            <person name="Kurtzman C.P."/>
            <person name="Blackwell M."/>
            <person name="Grigoriev I.V."/>
            <person name="Jeffries T.W."/>
        </authorList>
    </citation>
    <scope>NUCLEOTIDE SEQUENCE [LARGE SCALE GENOMIC DNA]</scope>
    <source>
        <strain evidence="3">NRRL YB-2248</strain>
    </source>
</reference>
<dbReference type="InterPro" id="IPR024884">
    <property type="entry name" value="NAPE-PLD"/>
</dbReference>
<accession>A0A1E4T4T6</accession>
<dbReference type="OrthoDB" id="332863at2759"/>
<keyword evidence="3" id="KW-1185">Reference proteome</keyword>
<dbReference type="PANTHER" id="PTHR15032:SF4">
    <property type="entry name" value="N-ACYL-PHOSPHATIDYLETHANOLAMINE-HYDROLYZING PHOSPHOLIPASE D"/>
    <property type="match status" value="1"/>
</dbReference>
<evidence type="ECO:0000259" key="1">
    <source>
        <dbReference type="Pfam" id="PF12706"/>
    </source>
</evidence>
<dbReference type="InterPro" id="IPR036866">
    <property type="entry name" value="RibonucZ/Hydroxyglut_hydro"/>
</dbReference>
<evidence type="ECO:0000313" key="3">
    <source>
        <dbReference type="Proteomes" id="UP000094801"/>
    </source>
</evidence>
<dbReference type="Proteomes" id="UP000094801">
    <property type="component" value="Unassembled WGS sequence"/>
</dbReference>